<dbReference type="InterPro" id="IPR046341">
    <property type="entry name" value="SET_dom_sf"/>
</dbReference>
<evidence type="ECO:0000259" key="1">
    <source>
        <dbReference type="PROSITE" id="PS50280"/>
    </source>
</evidence>
<dbReference type="Gene3D" id="3.90.1410.10">
    <property type="entry name" value="set domain protein methyltransferase, domain 1"/>
    <property type="match status" value="1"/>
</dbReference>
<dbReference type="InterPro" id="IPR050600">
    <property type="entry name" value="SETD3_SETD6_MTase"/>
</dbReference>
<sequence>MINEGKQEGWLKLPAEALQPWAALNNVKLHDVRVGVDSEHPERGAGVFAQRDMESSEDGHTVLMTVPRDLILSKERVEEHAKVDKDFRAILDSLESPRISILAFLLSQTYLLHPSPPSPHFVHTPLTTYLRLLPLESLPTFWTTPERSLLIGSTLLPALTAKLSSLFREYTTFRDALSSSIPWTAADWFGEIDGLVDFNDWLCLDAMYRSRALEFPGIGDCMAPCIDMANHASGEATNAIYEVDSEGNAVLVLREGMQVAQGEEVTITYGDEKGACEMLFSYGFLEGGLNGARELFLDLGTMEDDPLAKAKRVVAGTAPGVKIVEIGEDGVRWEGEWVWLVVVNEEDGLEFMVQRTTEGEEELKAFWKGGELSNALELKQKLEKEEMWDVFRLRAVSLLQDRVAGQLQELYGSDEEVGAVPHGEDTEVRDRIRGLALKLRELEGQLLEKAYACFEEEKDRLIASDAVVKYLAAMNLNEGEETTAPEASTTEEEEDFS</sequence>
<proteinExistence type="predicted"/>
<organism evidence="2 3">
    <name type="scientific">Elsinoe australis</name>
    <dbReference type="NCBI Taxonomy" id="40998"/>
    <lineage>
        <taxon>Eukaryota</taxon>
        <taxon>Fungi</taxon>
        <taxon>Dikarya</taxon>
        <taxon>Ascomycota</taxon>
        <taxon>Pezizomycotina</taxon>
        <taxon>Dothideomycetes</taxon>
        <taxon>Dothideomycetidae</taxon>
        <taxon>Myriangiales</taxon>
        <taxon>Elsinoaceae</taxon>
        <taxon>Elsinoe</taxon>
    </lineage>
</organism>
<dbReference type="PANTHER" id="PTHR13271">
    <property type="entry name" value="UNCHARACTERIZED PUTATIVE METHYLTRANSFERASE"/>
    <property type="match status" value="1"/>
</dbReference>
<reference evidence="2 3" key="1">
    <citation type="submission" date="2017-05" db="EMBL/GenBank/DDBJ databases">
        <title>Draft genome sequence of Elsinoe australis.</title>
        <authorList>
            <person name="Cheng Q."/>
        </authorList>
    </citation>
    <scope>NUCLEOTIDE SEQUENCE [LARGE SCALE GENOMIC DNA]</scope>
    <source>
        <strain evidence="2 3">NL1</strain>
    </source>
</reference>
<dbReference type="STRING" id="40998.A0A2P8AJ38"/>
<dbReference type="GO" id="GO:0016279">
    <property type="term" value="F:protein-lysine N-methyltransferase activity"/>
    <property type="evidence" value="ECO:0007669"/>
    <property type="project" value="TreeGrafter"/>
</dbReference>
<comment type="caution">
    <text evidence="2">The sequence shown here is derived from an EMBL/GenBank/DDBJ whole genome shotgun (WGS) entry which is preliminary data.</text>
</comment>
<protein>
    <recommendedName>
        <fullName evidence="1">SET domain-containing protein</fullName>
    </recommendedName>
</protein>
<evidence type="ECO:0000313" key="3">
    <source>
        <dbReference type="Proteomes" id="UP000243723"/>
    </source>
</evidence>
<keyword evidence="3" id="KW-1185">Reference proteome</keyword>
<dbReference type="OrthoDB" id="441812at2759"/>
<dbReference type="Proteomes" id="UP000243723">
    <property type="component" value="Unassembled WGS sequence"/>
</dbReference>
<accession>A0A2P8AJ38</accession>
<feature type="domain" description="SET" evidence="1">
    <location>
        <begin position="32"/>
        <end position="270"/>
    </location>
</feature>
<dbReference type="EMBL" id="NHZQ01000003">
    <property type="protein sequence ID" value="PSK60471.1"/>
    <property type="molecule type" value="Genomic_DNA"/>
</dbReference>
<dbReference type="SUPFAM" id="SSF82199">
    <property type="entry name" value="SET domain"/>
    <property type="match status" value="1"/>
</dbReference>
<dbReference type="AlphaFoldDB" id="A0A2P8AJ38"/>
<dbReference type="PROSITE" id="PS50280">
    <property type="entry name" value="SET"/>
    <property type="match status" value="1"/>
</dbReference>
<evidence type="ECO:0000313" key="2">
    <source>
        <dbReference type="EMBL" id="PSK60471.1"/>
    </source>
</evidence>
<name>A0A2P8AJ38_9PEZI</name>
<dbReference type="InterPro" id="IPR001214">
    <property type="entry name" value="SET_dom"/>
</dbReference>
<dbReference type="CDD" id="cd10527">
    <property type="entry name" value="SET_LSMT"/>
    <property type="match status" value="1"/>
</dbReference>
<gene>
    <name evidence="2" type="ORF">B9Z65_621</name>
</gene>
<dbReference type="GO" id="GO:0005634">
    <property type="term" value="C:nucleus"/>
    <property type="evidence" value="ECO:0007669"/>
    <property type="project" value="TreeGrafter"/>
</dbReference>
<dbReference type="PANTHER" id="PTHR13271:SF76">
    <property type="entry name" value="SET DOMAIN-CONTAINING PROTEIN 8"/>
    <property type="match status" value="1"/>
</dbReference>